<dbReference type="Proteomes" id="UP000077002">
    <property type="component" value="Unassembled WGS sequence"/>
</dbReference>
<protein>
    <submittedName>
        <fullName evidence="3">Uncharacterized protein</fullName>
    </submittedName>
</protein>
<dbReference type="GeneID" id="34606133"/>
<feature type="signal peptide" evidence="2">
    <location>
        <begin position="1"/>
        <end position="23"/>
    </location>
</feature>
<evidence type="ECO:0000256" key="2">
    <source>
        <dbReference type="SAM" id="SignalP"/>
    </source>
</evidence>
<feature type="compositionally biased region" description="Low complexity" evidence="1">
    <location>
        <begin position="167"/>
        <end position="178"/>
    </location>
</feature>
<name>A0A177ES27_9EURO</name>
<feature type="region of interest" description="Disordered" evidence="1">
    <location>
        <begin position="167"/>
        <end position="235"/>
    </location>
</feature>
<evidence type="ECO:0000256" key="1">
    <source>
        <dbReference type="SAM" id="MobiDB-lite"/>
    </source>
</evidence>
<proteinExistence type="predicted"/>
<evidence type="ECO:0000313" key="4">
    <source>
        <dbReference type="Proteomes" id="UP000077002"/>
    </source>
</evidence>
<dbReference type="EMBL" id="LVKK01000140">
    <property type="protein sequence ID" value="OAG34815.1"/>
    <property type="molecule type" value="Genomic_DNA"/>
</dbReference>
<dbReference type="OrthoDB" id="4152060at2759"/>
<dbReference type="RefSeq" id="XP_022506767.1">
    <property type="nucleotide sequence ID" value="XM_022660931.1"/>
</dbReference>
<gene>
    <name evidence="3" type="ORF">AYO21_11029</name>
</gene>
<organism evidence="3 4">
    <name type="scientific">Fonsecaea monophora</name>
    <dbReference type="NCBI Taxonomy" id="254056"/>
    <lineage>
        <taxon>Eukaryota</taxon>
        <taxon>Fungi</taxon>
        <taxon>Dikarya</taxon>
        <taxon>Ascomycota</taxon>
        <taxon>Pezizomycotina</taxon>
        <taxon>Eurotiomycetes</taxon>
        <taxon>Chaetothyriomycetidae</taxon>
        <taxon>Chaetothyriales</taxon>
        <taxon>Herpotrichiellaceae</taxon>
        <taxon>Fonsecaea</taxon>
    </lineage>
</organism>
<evidence type="ECO:0000313" key="3">
    <source>
        <dbReference type="EMBL" id="OAG34815.1"/>
    </source>
</evidence>
<sequence length="373" mass="38543">MATKIYRMICLSLFFLYLAVADAAWIEARSNPTLLTPQQAHGQLMKRDLSTPSNSCLPALEATSCDGLTGCAAYCCPADQECCNALGCRPKDSVKCVTGYATDGWQCCGTSWQYPASQGAICCGGSQGYWCPAGYQCVKHLIVQYSCCTDDSCNVYWNGTDAVTVSSSSSSTTISPSEPSLPPATTVSTLPETVPPGSTTPPSTTSKKSTSSSKTSSAAPSSTPTTCNPSGPQPTFVLQQTASTAKENGTYALLSKVGGGRDKISFGGTAANATTFTFNQACGLVGSASKEVANLHPPVNATGAAMTLFFDAPTNITAMGYTTATFDVADSALVCKVQNVAETWFSCNGILAVGAKAGSGCVKIGLTPQFVKS</sequence>
<feature type="chain" id="PRO_5008060677" evidence="2">
    <location>
        <begin position="24"/>
        <end position="373"/>
    </location>
</feature>
<reference evidence="3 4" key="1">
    <citation type="submission" date="2016-03" db="EMBL/GenBank/DDBJ databases">
        <title>Draft genome sequence of the Fonsecaea monophora CBS 269.37.</title>
        <authorList>
            <person name="Bombassaro A."/>
            <person name="Vinicius W.A."/>
            <person name="De Hoog S."/>
            <person name="Sun J."/>
            <person name="Souza E.M."/>
            <person name="Raittz R.T."/>
            <person name="Costa F."/>
            <person name="Leao A.C."/>
            <person name="Tadra-Sfeir M.Z."/>
            <person name="Baura V."/>
            <person name="Balsanelli E."/>
            <person name="Pedrosa F.O."/>
            <person name="Moreno L.F."/>
            <person name="Steffens M.B."/>
            <person name="Xi L."/>
            <person name="Bocca A.L."/>
            <person name="Felipe M.S."/>
            <person name="Teixeira M."/>
            <person name="Telles Filho F.Q."/>
            <person name="Azevedo C.M."/>
            <person name="Gomes R."/>
            <person name="Vicente V.A."/>
        </authorList>
    </citation>
    <scope>NUCLEOTIDE SEQUENCE [LARGE SCALE GENOMIC DNA]</scope>
    <source>
        <strain evidence="3 4">CBS 269.37</strain>
    </source>
</reference>
<feature type="compositionally biased region" description="Low complexity" evidence="1">
    <location>
        <begin position="200"/>
        <end position="226"/>
    </location>
</feature>
<accession>A0A177ES27</accession>
<dbReference type="AlphaFoldDB" id="A0A177ES27"/>
<comment type="caution">
    <text evidence="3">The sequence shown here is derived from an EMBL/GenBank/DDBJ whole genome shotgun (WGS) entry which is preliminary data.</text>
</comment>
<keyword evidence="4" id="KW-1185">Reference proteome</keyword>
<keyword evidence="2" id="KW-0732">Signal</keyword>